<dbReference type="Proteomes" id="UP001219525">
    <property type="component" value="Unassembled WGS sequence"/>
</dbReference>
<comment type="caution">
    <text evidence="1">The sequence shown here is derived from an EMBL/GenBank/DDBJ whole genome shotgun (WGS) entry which is preliminary data.</text>
</comment>
<organism evidence="1 2">
    <name type="scientific">Mycena pura</name>
    <dbReference type="NCBI Taxonomy" id="153505"/>
    <lineage>
        <taxon>Eukaryota</taxon>
        <taxon>Fungi</taxon>
        <taxon>Dikarya</taxon>
        <taxon>Basidiomycota</taxon>
        <taxon>Agaricomycotina</taxon>
        <taxon>Agaricomycetes</taxon>
        <taxon>Agaricomycetidae</taxon>
        <taxon>Agaricales</taxon>
        <taxon>Marasmiineae</taxon>
        <taxon>Mycenaceae</taxon>
        <taxon>Mycena</taxon>
    </lineage>
</organism>
<gene>
    <name evidence="1" type="ORF">GGX14DRAFT_331394</name>
</gene>
<proteinExistence type="predicted"/>
<evidence type="ECO:0008006" key="3">
    <source>
        <dbReference type="Google" id="ProtNLM"/>
    </source>
</evidence>
<dbReference type="EMBL" id="JARJCW010000014">
    <property type="protein sequence ID" value="KAJ7217105.1"/>
    <property type="molecule type" value="Genomic_DNA"/>
</dbReference>
<name>A0AAD6YJV8_9AGAR</name>
<dbReference type="AlphaFoldDB" id="A0AAD6YJV8"/>
<feature type="non-terminal residue" evidence="1">
    <location>
        <position position="1"/>
    </location>
</feature>
<feature type="non-terminal residue" evidence="1">
    <location>
        <position position="128"/>
    </location>
</feature>
<dbReference type="InterPro" id="IPR009057">
    <property type="entry name" value="Homeodomain-like_sf"/>
</dbReference>
<protein>
    <recommendedName>
        <fullName evidence="3">Transposase Tc1-like domain-containing protein</fullName>
    </recommendedName>
</protein>
<dbReference type="SUPFAM" id="SSF46689">
    <property type="entry name" value="Homeodomain-like"/>
    <property type="match status" value="1"/>
</dbReference>
<reference evidence="1" key="1">
    <citation type="submission" date="2023-03" db="EMBL/GenBank/DDBJ databases">
        <title>Massive genome expansion in bonnet fungi (Mycena s.s.) driven by repeated elements and novel gene families across ecological guilds.</title>
        <authorList>
            <consortium name="Lawrence Berkeley National Laboratory"/>
            <person name="Harder C.B."/>
            <person name="Miyauchi S."/>
            <person name="Viragh M."/>
            <person name="Kuo A."/>
            <person name="Thoen E."/>
            <person name="Andreopoulos B."/>
            <person name="Lu D."/>
            <person name="Skrede I."/>
            <person name="Drula E."/>
            <person name="Henrissat B."/>
            <person name="Morin E."/>
            <person name="Kohler A."/>
            <person name="Barry K."/>
            <person name="LaButti K."/>
            <person name="Morin E."/>
            <person name="Salamov A."/>
            <person name="Lipzen A."/>
            <person name="Mereny Z."/>
            <person name="Hegedus B."/>
            <person name="Baldrian P."/>
            <person name="Stursova M."/>
            <person name="Weitz H."/>
            <person name="Taylor A."/>
            <person name="Grigoriev I.V."/>
            <person name="Nagy L.G."/>
            <person name="Martin F."/>
            <person name="Kauserud H."/>
        </authorList>
    </citation>
    <scope>NUCLEOTIDE SEQUENCE</scope>
    <source>
        <strain evidence="1">9144</strain>
    </source>
</reference>
<evidence type="ECO:0000313" key="1">
    <source>
        <dbReference type="EMBL" id="KAJ7217105.1"/>
    </source>
</evidence>
<evidence type="ECO:0000313" key="2">
    <source>
        <dbReference type="Proteomes" id="UP001219525"/>
    </source>
</evidence>
<keyword evidence="2" id="KW-1185">Reference proteome</keyword>
<sequence>PSTMGSNYRYIHPEQKRLLPTIKRTVSNNHEIAAITGMNVRTVRRALKNQHEHGDVVPPKKGQVGSGWAADMSYTQIEYLEGLVERKPDSTLRELRQGLLEGMHVDVDESTVRLALHRRGFSFKNVRE</sequence>
<accession>A0AAD6YJV8</accession>